<dbReference type="SUPFAM" id="SSF46785">
    <property type="entry name" value="Winged helix' DNA-binding domain"/>
    <property type="match status" value="1"/>
</dbReference>
<comment type="function">
    <text evidence="5">Negative regulator of class I heat shock genes (grpE-dnaK-dnaJ and groELS operons). Prevents heat-shock induction of these operons.</text>
</comment>
<evidence type="ECO:0000313" key="8">
    <source>
        <dbReference type="Proteomes" id="UP000265341"/>
    </source>
</evidence>
<keyword evidence="1 5" id="KW-0678">Repressor</keyword>
<evidence type="ECO:0000256" key="4">
    <source>
        <dbReference type="ARBA" id="ARBA00023163"/>
    </source>
</evidence>
<dbReference type="Gene3D" id="1.10.10.10">
    <property type="entry name" value="Winged helix-like DNA-binding domain superfamily/Winged helix DNA-binding domain"/>
    <property type="match status" value="1"/>
</dbReference>
<dbReference type="PIRSF" id="PIRSF005485">
    <property type="entry name" value="HrcA"/>
    <property type="match status" value="1"/>
</dbReference>
<dbReference type="GO" id="GO:0045892">
    <property type="term" value="P:negative regulation of DNA-templated transcription"/>
    <property type="evidence" value="ECO:0007669"/>
    <property type="project" value="UniProtKB-UniRule"/>
</dbReference>
<evidence type="ECO:0000256" key="1">
    <source>
        <dbReference type="ARBA" id="ARBA00022491"/>
    </source>
</evidence>
<dbReference type="Pfam" id="PF01628">
    <property type="entry name" value="HrcA"/>
    <property type="match status" value="1"/>
</dbReference>
<dbReference type="InterPro" id="IPR036388">
    <property type="entry name" value="WH-like_DNA-bd_sf"/>
</dbReference>
<dbReference type="GO" id="GO:0003677">
    <property type="term" value="F:DNA binding"/>
    <property type="evidence" value="ECO:0007669"/>
    <property type="project" value="InterPro"/>
</dbReference>
<dbReference type="AlphaFoldDB" id="A0A399ESJ6"/>
<dbReference type="Proteomes" id="UP000265341">
    <property type="component" value="Unassembled WGS sequence"/>
</dbReference>
<keyword evidence="4 5" id="KW-0804">Transcription</keyword>
<proteinExistence type="inferred from homology"/>
<keyword evidence="8" id="KW-1185">Reference proteome</keyword>
<name>A0A399ESJ6_9DEIN</name>
<keyword evidence="2 5" id="KW-0805">Transcription regulation</keyword>
<dbReference type="EMBL" id="QWLA01000046">
    <property type="protein sequence ID" value="RIH85171.1"/>
    <property type="molecule type" value="Genomic_DNA"/>
</dbReference>
<dbReference type="InterPro" id="IPR021153">
    <property type="entry name" value="HrcA_C"/>
</dbReference>
<evidence type="ECO:0000256" key="5">
    <source>
        <dbReference type="HAMAP-Rule" id="MF_00081"/>
    </source>
</evidence>
<comment type="similarity">
    <text evidence="5">Belongs to the HrcA family.</text>
</comment>
<dbReference type="InterPro" id="IPR036390">
    <property type="entry name" value="WH_DNA-bd_sf"/>
</dbReference>
<evidence type="ECO:0000313" key="7">
    <source>
        <dbReference type="EMBL" id="RIH85171.1"/>
    </source>
</evidence>
<dbReference type="OrthoDB" id="9783139at2"/>
<feature type="domain" description="Heat-inducible transcription repressor HrcA C-terminal" evidence="6">
    <location>
        <begin position="105"/>
        <end position="288"/>
    </location>
</feature>
<dbReference type="SUPFAM" id="SSF55781">
    <property type="entry name" value="GAF domain-like"/>
    <property type="match status" value="1"/>
</dbReference>
<protein>
    <recommendedName>
        <fullName evidence="5">Heat-inducible transcription repressor HrcA</fullName>
    </recommendedName>
</protein>
<dbReference type="PANTHER" id="PTHR34824">
    <property type="entry name" value="HEAT-INDUCIBLE TRANSCRIPTION REPRESSOR HRCA"/>
    <property type="match status" value="1"/>
</dbReference>
<keyword evidence="3 5" id="KW-0346">Stress response</keyword>
<reference evidence="7 8" key="1">
    <citation type="submission" date="2018-08" db="EMBL/GenBank/DDBJ databases">
        <title>Meiothermus roseus NBRC 110900 genome sequencing project.</title>
        <authorList>
            <person name="Da Costa M.S."/>
            <person name="Albuquerque L."/>
            <person name="Raposo P."/>
            <person name="Froufe H.J.C."/>
            <person name="Barroso C.S."/>
            <person name="Egas C."/>
        </authorList>
    </citation>
    <scope>NUCLEOTIDE SEQUENCE [LARGE SCALE GENOMIC DNA]</scope>
    <source>
        <strain evidence="7 8">NBRC 110900</strain>
    </source>
</reference>
<comment type="caution">
    <text evidence="7">The sequence shown here is derived from an EMBL/GenBank/DDBJ whole genome shotgun (WGS) entry which is preliminary data.</text>
</comment>
<evidence type="ECO:0000256" key="2">
    <source>
        <dbReference type="ARBA" id="ARBA00023015"/>
    </source>
</evidence>
<dbReference type="InterPro" id="IPR002571">
    <property type="entry name" value="HrcA"/>
</dbReference>
<evidence type="ECO:0000256" key="3">
    <source>
        <dbReference type="ARBA" id="ARBA00023016"/>
    </source>
</evidence>
<dbReference type="PANTHER" id="PTHR34824:SF1">
    <property type="entry name" value="HEAT-INDUCIBLE TRANSCRIPTION REPRESSOR HRCA"/>
    <property type="match status" value="1"/>
</dbReference>
<organism evidence="7 8">
    <name type="scientific">Calidithermus roseus</name>
    <dbReference type="NCBI Taxonomy" id="1644118"/>
    <lineage>
        <taxon>Bacteria</taxon>
        <taxon>Thermotogati</taxon>
        <taxon>Deinococcota</taxon>
        <taxon>Deinococci</taxon>
        <taxon>Thermales</taxon>
        <taxon>Thermaceae</taxon>
        <taxon>Calidithermus</taxon>
    </lineage>
</organism>
<dbReference type="HAMAP" id="MF_00081">
    <property type="entry name" value="HrcA"/>
    <property type="match status" value="1"/>
</dbReference>
<gene>
    <name evidence="5 7" type="primary">hrcA</name>
    <name evidence="7" type="ORF">Mrose_02330</name>
</gene>
<dbReference type="RefSeq" id="WP_119278465.1">
    <property type="nucleotide sequence ID" value="NZ_QWLA01000046.1"/>
</dbReference>
<evidence type="ECO:0000259" key="6">
    <source>
        <dbReference type="Pfam" id="PF01628"/>
    </source>
</evidence>
<accession>A0A399ESJ6</accession>
<sequence>MTERQRTLLHLLVESYIQGQAPVPSGMLAQRLRLSPAMVRYELIELEEAGYIAKPHASAGRVPTRQGFRHYALSKLPPDLLPQATLERLALVLSGAGERRETLLVQVASRLSGYPALLRLRLQRPSRIRQVHLSSLGGGKVLAVAVLEGGRVREARLDLSFVPSEAQLTEAEGRLRGQVVLEPQGGDTPAMRELFEALKRAFAQDELAEYREGMGLLLGEPEAMDPAFLRHALELFEAPGDEPLTPPGGLNVRVGEIEGVSLVQAGVALGEAVGELSLLGPLRMRYPQALSVAFGLSQVYMGKDRYAS</sequence>